<feature type="compositionally biased region" description="Low complexity" evidence="1">
    <location>
        <begin position="77"/>
        <end position="86"/>
    </location>
</feature>
<reference evidence="3 4" key="1">
    <citation type="submission" date="2017-03" db="EMBL/GenBank/DDBJ databases">
        <authorList>
            <person name="Afonso C.L."/>
            <person name="Miller P.J."/>
            <person name="Scott M.A."/>
            <person name="Spackman E."/>
            <person name="Goraichik I."/>
            <person name="Dimitrov K.M."/>
            <person name="Suarez D.L."/>
            <person name="Swayne D.E."/>
        </authorList>
    </citation>
    <scope>NUCLEOTIDE SEQUENCE [LARGE SCALE GENOMIC DNA]</scope>
    <source>
        <strain evidence="3 4">CNRZ 918</strain>
    </source>
</reference>
<name>A0A2H1JTP8_9MICO</name>
<evidence type="ECO:0000313" key="3">
    <source>
        <dbReference type="EMBL" id="SMX90887.1"/>
    </source>
</evidence>
<sequence length="569" mass="60332">MSNGNDEPNFPPPPKNPPENNRTGSGAETSADNTTDDSVDTSSSGPQAPAGGPEQAPSYRDDQAPPFTANDQTKSNQPSQPNQPGQYQPPRPEVQQASSNQAPNYNGGQQNGGQQRPGHHQGGQYQGGAPEPGGPYQPGSAQDSSYQPAPGQPSQYQTGHPGQYQTGQPGQYQPGSGPVAPRTGSGPGQSQAIPQPAPAPGFAGPAATATRADARPKKKKSRMPLFIALGSVALVIILVLVGFLVVNTVNKNNYGPDKVAEDYVSSLSKGDFAAAEKIAPSPRPEGTNLDLLSKEFTDASSAKVENAKVESSKVDGDKGTVIVSYDLDGSKYNVELKAKNDGKQDLFFDKWSLTGPALNVIALDIPASDGLSVNGKDYTAQAGTTSFAVYPGNYDFTIPQSKWVGEAKDTAAVNFPQAFAPGEKPTNDEVSPITLNLDLAPTSAFQKEVQKQVEKELKKCFDNKDIKPKCKFIKYDPTKSPVAGTDKKLADLAKKNSAKWDMKDMPKVEASFGSGDTTTGSFFTKKPGKFDFTVKGKNQGPYYNNDVPLSVSGSVKIDGDKLSVEFFDF</sequence>
<keyword evidence="2" id="KW-0812">Transmembrane</keyword>
<dbReference type="RefSeq" id="WP_101619993.1">
    <property type="nucleotide sequence ID" value="NZ_FXZD01000005.1"/>
</dbReference>
<protein>
    <submittedName>
        <fullName evidence="3">Uncharacterized protein</fullName>
    </submittedName>
</protein>
<dbReference type="EMBL" id="FXZD01000005">
    <property type="protein sequence ID" value="SMX90887.1"/>
    <property type="molecule type" value="Genomic_DNA"/>
</dbReference>
<evidence type="ECO:0000256" key="2">
    <source>
        <dbReference type="SAM" id="Phobius"/>
    </source>
</evidence>
<gene>
    <name evidence="3" type="ORF">BANT918_01891</name>
</gene>
<accession>A0A2H1JTP8</accession>
<dbReference type="Proteomes" id="UP000234433">
    <property type="component" value="Unassembled WGS sequence"/>
</dbReference>
<organism evidence="3 4">
    <name type="scientific">Brevibacterium antiquum CNRZ 918</name>
    <dbReference type="NCBI Taxonomy" id="1255637"/>
    <lineage>
        <taxon>Bacteria</taxon>
        <taxon>Bacillati</taxon>
        <taxon>Actinomycetota</taxon>
        <taxon>Actinomycetes</taxon>
        <taxon>Micrococcales</taxon>
        <taxon>Brevibacteriaceae</taxon>
        <taxon>Brevibacterium</taxon>
    </lineage>
</organism>
<feature type="compositionally biased region" description="Low complexity" evidence="1">
    <location>
        <begin position="100"/>
        <end position="116"/>
    </location>
</feature>
<dbReference type="AlphaFoldDB" id="A0A2H1JTP8"/>
<feature type="transmembrane region" description="Helical" evidence="2">
    <location>
        <begin position="225"/>
        <end position="246"/>
    </location>
</feature>
<feature type="region of interest" description="Disordered" evidence="1">
    <location>
        <begin position="1"/>
        <end position="220"/>
    </location>
</feature>
<dbReference type="OrthoDB" id="5181884at2"/>
<evidence type="ECO:0000313" key="4">
    <source>
        <dbReference type="Proteomes" id="UP000234433"/>
    </source>
</evidence>
<proteinExistence type="predicted"/>
<evidence type="ECO:0000256" key="1">
    <source>
        <dbReference type="SAM" id="MobiDB-lite"/>
    </source>
</evidence>
<feature type="compositionally biased region" description="Low complexity" evidence="1">
    <location>
        <begin position="155"/>
        <end position="178"/>
    </location>
</feature>
<keyword evidence="2" id="KW-1133">Transmembrane helix</keyword>
<keyword evidence="2" id="KW-0472">Membrane</keyword>
<feature type="compositionally biased region" description="Low complexity" evidence="1">
    <location>
        <begin position="188"/>
        <end position="211"/>
    </location>
</feature>
<feature type="compositionally biased region" description="Low complexity" evidence="1">
    <location>
        <begin position="40"/>
        <end position="58"/>
    </location>
</feature>